<dbReference type="Pfam" id="PF00005">
    <property type="entry name" value="ABC_tran"/>
    <property type="match status" value="1"/>
</dbReference>
<feature type="transmembrane region" description="Helical" evidence="10">
    <location>
        <begin position="106"/>
        <end position="124"/>
    </location>
</feature>
<comment type="subcellular location">
    <subcellularLocation>
        <location evidence="1">Cell membrane</location>
        <topology evidence="1">Multi-pass membrane protein</topology>
    </subcellularLocation>
</comment>
<evidence type="ECO:0000256" key="3">
    <source>
        <dbReference type="ARBA" id="ARBA00022475"/>
    </source>
</evidence>
<feature type="transmembrane region" description="Helical" evidence="10">
    <location>
        <begin position="253"/>
        <end position="270"/>
    </location>
</feature>
<feature type="transmembrane region" description="Helical" evidence="10">
    <location>
        <begin position="154"/>
        <end position="178"/>
    </location>
</feature>
<evidence type="ECO:0000256" key="9">
    <source>
        <dbReference type="SAM" id="MobiDB-lite"/>
    </source>
</evidence>
<dbReference type="SUPFAM" id="SSF52540">
    <property type="entry name" value="P-loop containing nucleoside triphosphate hydrolases"/>
    <property type="match status" value="1"/>
</dbReference>
<dbReference type="InterPro" id="IPR043428">
    <property type="entry name" value="LivM-like"/>
</dbReference>
<dbReference type="EMBL" id="CP108133">
    <property type="protein sequence ID" value="WTP54186.1"/>
    <property type="molecule type" value="Genomic_DNA"/>
</dbReference>
<dbReference type="CDD" id="cd06581">
    <property type="entry name" value="TM_PBP1_LivM_like"/>
    <property type="match status" value="1"/>
</dbReference>
<dbReference type="InterPro" id="IPR032823">
    <property type="entry name" value="BCA_ABC_TP_C"/>
</dbReference>
<dbReference type="InterPro" id="IPR003593">
    <property type="entry name" value="AAA+_ATPase"/>
</dbReference>
<reference evidence="12" key="1">
    <citation type="submission" date="2022-10" db="EMBL/GenBank/DDBJ databases">
        <title>The complete genomes of actinobacterial strains from the NBC collection.</title>
        <authorList>
            <person name="Joergensen T.S."/>
            <person name="Alvarez Arevalo M."/>
            <person name="Sterndorff E.B."/>
            <person name="Faurdal D."/>
            <person name="Vuksanovic O."/>
            <person name="Mourched A.-S."/>
            <person name="Charusanti P."/>
            <person name="Shaw S."/>
            <person name="Blin K."/>
            <person name="Weber T."/>
        </authorList>
    </citation>
    <scope>NUCLEOTIDE SEQUENCE</scope>
    <source>
        <strain evidence="12">NBC_00189</strain>
    </source>
</reference>
<evidence type="ECO:0000256" key="8">
    <source>
        <dbReference type="ARBA" id="ARBA00023136"/>
    </source>
</evidence>
<evidence type="ECO:0000259" key="11">
    <source>
        <dbReference type="PROSITE" id="PS50893"/>
    </source>
</evidence>
<evidence type="ECO:0000256" key="6">
    <source>
        <dbReference type="ARBA" id="ARBA00022840"/>
    </source>
</evidence>
<dbReference type="PROSITE" id="PS50893">
    <property type="entry name" value="ABC_TRANSPORTER_2"/>
    <property type="match status" value="1"/>
</dbReference>
<keyword evidence="6 12" id="KW-0067">ATP-binding</keyword>
<dbReference type="InterPro" id="IPR027417">
    <property type="entry name" value="P-loop_NTPase"/>
</dbReference>
<dbReference type="Pfam" id="PF12399">
    <property type="entry name" value="BCA_ABC_TP_C"/>
    <property type="match status" value="1"/>
</dbReference>
<keyword evidence="3" id="KW-1003">Cell membrane</keyword>
<evidence type="ECO:0000256" key="5">
    <source>
        <dbReference type="ARBA" id="ARBA00022741"/>
    </source>
</evidence>
<feature type="transmembrane region" description="Helical" evidence="10">
    <location>
        <begin position="77"/>
        <end position="99"/>
    </location>
</feature>
<keyword evidence="2" id="KW-0813">Transport</keyword>
<evidence type="ECO:0000256" key="2">
    <source>
        <dbReference type="ARBA" id="ARBA00022448"/>
    </source>
</evidence>
<dbReference type="Proteomes" id="UP001432166">
    <property type="component" value="Chromosome"/>
</dbReference>
<keyword evidence="13" id="KW-1185">Reference proteome</keyword>
<feature type="transmembrane region" description="Helical" evidence="10">
    <location>
        <begin position="276"/>
        <end position="299"/>
    </location>
</feature>
<organism evidence="12 13">
    <name type="scientific">Streptomyces tauricus</name>
    <dbReference type="NCBI Taxonomy" id="68274"/>
    <lineage>
        <taxon>Bacteria</taxon>
        <taxon>Bacillati</taxon>
        <taxon>Actinomycetota</taxon>
        <taxon>Actinomycetes</taxon>
        <taxon>Kitasatosporales</taxon>
        <taxon>Streptomycetaceae</taxon>
        <taxon>Streptomyces</taxon>
        <taxon>Streptomyces aurantiacus group</taxon>
    </lineage>
</organism>
<dbReference type="InterPro" id="IPR003439">
    <property type="entry name" value="ABC_transporter-like_ATP-bd"/>
</dbReference>
<keyword evidence="5" id="KW-0547">Nucleotide-binding</keyword>
<keyword evidence="7 10" id="KW-1133">Transmembrane helix</keyword>
<evidence type="ECO:0000256" key="10">
    <source>
        <dbReference type="SAM" id="Phobius"/>
    </source>
</evidence>
<feature type="transmembrane region" description="Helical" evidence="10">
    <location>
        <begin position="27"/>
        <end position="46"/>
    </location>
</feature>
<dbReference type="InterPro" id="IPR001851">
    <property type="entry name" value="ABC_transp_permease"/>
</dbReference>
<feature type="domain" description="ABC transporter" evidence="11">
    <location>
        <begin position="346"/>
        <end position="593"/>
    </location>
</feature>
<dbReference type="PANTHER" id="PTHR45772">
    <property type="entry name" value="CONSERVED COMPONENT OF ABC TRANSPORTER FOR NATURAL AMINO ACIDS-RELATED"/>
    <property type="match status" value="1"/>
</dbReference>
<dbReference type="CDD" id="cd03219">
    <property type="entry name" value="ABC_Mj1267_LivG_branched"/>
    <property type="match status" value="1"/>
</dbReference>
<dbReference type="RefSeq" id="WP_328939623.1">
    <property type="nucleotide sequence ID" value="NZ_CP108133.1"/>
</dbReference>
<evidence type="ECO:0000256" key="4">
    <source>
        <dbReference type="ARBA" id="ARBA00022692"/>
    </source>
</evidence>
<accession>A0ABZ1JRB4</accession>
<protein>
    <submittedName>
        <fullName evidence="12">Branched-chain amino acid ABC transporter ATP-binding protein/permease</fullName>
    </submittedName>
</protein>
<name>A0ABZ1JRB4_9ACTN</name>
<sequence>MKFRAATLGALAVAAWLLPYGLGSYSIHVVNIALIYALLAIGMGLAMGVSGQINLAQVAFFGVGAYTLAILTTDRGYGFWAAAVVAVLATVATGLFVGVPALRMQSHYLGIVTLGLALGFINWITNASVTGGADGISGIPLPTLPGIDLSSEYLYYYLELVVCALGLGFGLFVVRTSLGRRLRAMRDDSLAAGAMGAEIPLLRMTAFLLASLYGGLAGVLYAGLIRYVAPETFSIGNMFILLAMVIIGGRRSLVGCVVGAIGLTLVREWLSDFSTYAQLGYGVVVVLMVVFAPTGLAGIPSRAKEFVNRRRHGHGRRAEADDRARLRPFQPYEAVERPSSTAEPLLDIRSVTKDFRGLRALDDVSLTVAPGEIRGIVGPNGSGKTTLFNVISGFYRATSGQVRFAGRTTTTARPYTLSLLGVARTFQNLRLFGQLTVRENILVALDRTRTHTIWQYALWQPGVVRRERRLRRRAQELLERFGLADFAESAPGSLPYGIQRRIEIARAMAARPRLLLLDEPAAGLNGEEVGQLAGIVRSIRDSGTTVVLIEHNMGLVMSLCERVTVLSGGGVIAEGTPAEVVAAPEVIEAYLGDSALADVPRPQPAPAPASAPAPAPAPEPPGGSPPPASPPSASKEASR</sequence>
<evidence type="ECO:0000313" key="12">
    <source>
        <dbReference type="EMBL" id="WTP54186.1"/>
    </source>
</evidence>
<evidence type="ECO:0000256" key="1">
    <source>
        <dbReference type="ARBA" id="ARBA00004651"/>
    </source>
</evidence>
<dbReference type="Gene3D" id="3.40.50.300">
    <property type="entry name" value="P-loop containing nucleotide triphosphate hydrolases"/>
    <property type="match status" value="1"/>
</dbReference>
<feature type="region of interest" description="Disordered" evidence="9">
    <location>
        <begin position="597"/>
        <end position="639"/>
    </location>
</feature>
<proteinExistence type="predicted"/>
<keyword evidence="8 10" id="KW-0472">Membrane</keyword>
<dbReference type="InterPro" id="IPR051120">
    <property type="entry name" value="ABC_AA/LPS_Transport"/>
</dbReference>
<feature type="transmembrane region" description="Helical" evidence="10">
    <location>
        <begin position="199"/>
        <end position="221"/>
    </location>
</feature>
<dbReference type="SMART" id="SM00382">
    <property type="entry name" value="AAA"/>
    <property type="match status" value="1"/>
</dbReference>
<evidence type="ECO:0000256" key="7">
    <source>
        <dbReference type="ARBA" id="ARBA00022989"/>
    </source>
</evidence>
<keyword evidence="4 10" id="KW-0812">Transmembrane</keyword>
<dbReference type="Pfam" id="PF02653">
    <property type="entry name" value="BPD_transp_2"/>
    <property type="match status" value="1"/>
</dbReference>
<evidence type="ECO:0000313" key="13">
    <source>
        <dbReference type="Proteomes" id="UP001432166"/>
    </source>
</evidence>
<feature type="compositionally biased region" description="Pro residues" evidence="9">
    <location>
        <begin position="601"/>
        <end position="630"/>
    </location>
</feature>
<dbReference type="GO" id="GO:0005524">
    <property type="term" value="F:ATP binding"/>
    <property type="evidence" value="ECO:0007669"/>
    <property type="project" value="UniProtKB-KW"/>
</dbReference>
<gene>
    <name evidence="12" type="ORF">OG288_41210</name>
</gene>